<dbReference type="eggNOG" id="COG3955">
    <property type="taxonomic scope" value="Bacteria"/>
</dbReference>
<gene>
    <name evidence="1" type="ORF">HMPREF9447_01400</name>
</gene>
<evidence type="ECO:0008006" key="3">
    <source>
        <dbReference type="Google" id="ProtNLM"/>
    </source>
</evidence>
<sequence length="243" mass="28988">MIDGRILGFLYFKMPLIFSIINKIAKNITTRFIMMLCDIFDKTKSKINQWLREYILYNRVLKSNIREGKSVICNNCTGAMMLHDLGFRFDTPTVNLWMNTTDYMLFVKSLPNILFDKIEEITTPNDKYPVGLLAGKVKLNFMHYSTFDEAVRCWRRRSQRVNLDNVYLICVDTGDDGKRLDLSEFEMLQYEKKVAFTRKTYDEYLSSYRIKGFDESQIMRITDFSGWTGHRYYDQFDFRNFFL</sequence>
<proteinExistence type="predicted"/>
<comment type="caution">
    <text evidence="1">The sequence shown here is derived from an EMBL/GenBank/DDBJ whole genome shotgun (WGS) entry which is preliminary data.</text>
</comment>
<accession>K9EPW9</accession>
<evidence type="ECO:0000313" key="2">
    <source>
        <dbReference type="Proteomes" id="UP000009872"/>
    </source>
</evidence>
<reference evidence="1 2" key="1">
    <citation type="submission" date="2012-09" db="EMBL/GenBank/DDBJ databases">
        <title>The Genome Sequence of Bacteroides oleiciplenus YIT 12058.</title>
        <authorList>
            <consortium name="The Broad Institute Genome Sequencing Platform"/>
            <person name="Earl A."/>
            <person name="Ward D."/>
            <person name="Feldgarden M."/>
            <person name="Gevers D."/>
            <person name="Morotomi M."/>
            <person name="Walker B."/>
            <person name="Young S.K."/>
            <person name="Zeng Q."/>
            <person name="Gargeya S."/>
            <person name="Fitzgerald M."/>
            <person name="Haas B."/>
            <person name="Abouelleil A."/>
            <person name="Alvarado L."/>
            <person name="Arachchi H.M."/>
            <person name="Berlin A.M."/>
            <person name="Chapman S.B."/>
            <person name="Goldberg J."/>
            <person name="Griggs A."/>
            <person name="Gujja S."/>
            <person name="Hansen M."/>
            <person name="Howarth C."/>
            <person name="Imamovic A."/>
            <person name="Larimer J."/>
            <person name="McCowen C."/>
            <person name="Montmayeur A."/>
            <person name="Murphy C."/>
            <person name="Neiman D."/>
            <person name="Pearson M."/>
            <person name="Priest M."/>
            <person name="Roberts A."/>
            <person name="Saif S."/>
            <person name="Shea T."/>
            <person name="Sisk P."/>
            <person name="Sykes S."/>
            <person name="Wortman J."/>
            <person name="Nusbaum C."/>
            <person name="Birren B."/>
        </authorList>
    </citation>
    <scope>NUCLEOTIDE SEQUENCE [LARGE SCALE GENOMIC DNA]</scope>
    <source>
        <strain evidence="1 2">YIT 12058</strain>
    </source>
</reference>
<dbReference type="HOGENOM" id="CLU_113266_0_0_10"/>
<dbReference type="InterPro" id="IPR037226">
    <property type="entry name" value="CAC2185-like_sf"/>
</dbReference>
<dbReference type="RefSeq" id="WP_009128968.1">
    <property type="nucleotide sequence ID" value="NZ_JH992940.1"/>
</dbReference>
<dbReference type="InterPro" id="IPR015037">
    <property type="entry name" value="DUF1919"/>
</dbReference>
<dbReference type="STRING" id="742727.HMPREF9447_01400"/>
<dbReference type="EMBL" id="ADLF01000008">
    <property type="protein sequence ID" value="EKU91210.1"/>
    <property type="molecule type" value="Genomic_DNA"/>
</dbReference>
<name>K9EPW9_9BACE</name>
<dbReference type="Proteomes" id="UP000009872">
    <property type="component" value="Unassembled WGS sequence"/>
</dbReference>
<protein>
    <recommendedName>
        <fullName evidence="3">DUF1919 domain-containing protein</fullName>
    </recommendedName>
</protein>
<dbReference type="Pfam" id="PF08942">
    <property type="entry name" value="DUF1919"/>
    <property type="match status" value="1"/>
</dbReference>
<keyword evidence="2" id="KW-1185">Reference proteome</keyword>
<dbReference type="PATRIC" id="fig|742727.4.peg.1420"/>
<dbReference type="SUPFAM" id="SSF142795">
    <property type="entry name" value="CAC2185-like"/>
    <property type="match status" value="1"/>
</dbReference>
<dbReference type="OrthoDB" id="6636518at2"/>
<organism evidence="1 2">
    <name type="scientific">Bacteroides oleiciplenus YIT 12058</name>
    <dbReference type="NCBI Taxonomy" id="742727"/>
    <lineage>
        <taxon>Bacteria</taxon>
        <taxon>Pseudomonadati</taxon>
        <taxon>Bacteroidota</taxon>
        <taxon>Bacteroidia</taxon>
        <taxon>Bacteroidales</taxon>
        <taxon>Bacteroidaceae</taxon>
        <taxon>Bacteroides</taxon>
    </lineage>
</organism>
<dbReference type="AlphaFoldDB" id="K9EPW9"/>
<evidence type="ECO:0000313" key="1">
    <source>
        <dbReference type="EMBL" id="EKU91210.1"/>
    </source>
</evidence>